<organism evidence="2 3">
    <name type="scientific">Lachnellula cervina</name>
    <dbReference type="NCBI Taxonomy" id="1316786"/>
    <lineage>
        <taxon>Eukaryota</taxon>
        <taxon>Fungi</taxon>
        <taxon>Dikarya</taxon>
        <taxon>Ascomycota</taxon>
        <taxon>Pezizomycotina</taxon>
        <taxon>Leotiomycetes</taxon>
        <taxon>Helotiales</taxon>
        <taxon>Lachnaceae</taxon>
        <taxon>Lachnellula</taxon>
    </lineage>
</organism>
<evidence type="ECO:0000313" key="3">
    <source>
        <dbReference type="Proteomes" id="UP000481288"/>
    </source>
</evidence>
<dbReference type="Pfam" id="PF04749">
    <property type="entry name" value="PLAC8"/>
    <property type="match status" value="1"/>
</dbReference>
<sequence>MPRPYQNSLFGCFAPFTGCLKAWCCTCVVTGKNHHRIAQGSDQGYSTCNAWCIGWAALMACGGCGWILQMIDRGDMRMKYDLEGSGFGECCTAFCCSCCEAAQTAKELEYLQLGPGGNGAPGGYVPQEKMAAVPQGQFQQQPQQQQQQY</sequence>
<dbReference type="PANTHER" id="PTHR15907">
    <property type="entry name" value="DUF614 FAMILY PROTEIN-RELATED"/>
    <property type="match status" value="1"/>
</dbReference>
<reference evidence="2 3" key="1">
    <citation type="submission" date="2018-05" db="EMBL/GenBank/DDBJ databases">
        <title>Whole genome sequencing for identification of molecular markers to develop diagnostic detection tools for the regulated plant pathogen Lachnellula willkommii.</title>
        <authorList>
            <person name="Giroux E."/>
            <person name="Bilodeau G."/>
        </authorList>
    </citation>
    <scope>NUCLEOTIDE SEQUENCE [LARGE SCALE GENOMIC DNA]</scope>
    <source>
        <strain evidence="2 3">CBS 625.97</strain>
    </source>
</reference>
<keyword evidence="1" id="KW-1133">Transmembrane helix</keyword>
<keyword evidence="3" id="KW-1185">Reference proteome</keyword>
<dbReference type="Proteomes" id="UP000481288">
    <property type="component" value="Unassembled WGS sequence"/>
</dbReference>
<name>A0A7D8YY43_9HELO</name>
<protein>
    <submittedName>
        <fullName evidence="2">Protein PLANT CADMIUM RESISTANCE 3</fullName>
    </submittedName>
</protein>
<dbReference type="OrthoDB" id="1045822at2759"/>
<keyword evidence="1" id="KW-0472">Membrane</keyword>
<feature type="transmembrane region" description="Helical" evidence="1">
    <location>
        <begin position="48"/>
        <end position="68"/>
    </location>
</feature>
<dbReference type="InterPro" id="IPR006461">
    <property type="entry name" value="PLAC_motif_containing"/>
</dbReference>
<gene>
    <name evidence="2" type="primary">PCR3</name>
    <name evidence="2" type="ORF">LCER1_G000752</name>
</gene>
<accession>A0A7D8YY43</accession>
<evidence type="ECO:0000313" key="2">
    <source>
        <dbReference type="EMBL" id="TVY59145.1"/>
    </source>
</evidence>
<dbReference type="NCBIfam" id="TIGR01571">
    <property type="entry name" value="A_thal_Cys_rich"/>
    <property type="match status" value="1"/>
</dbReference>
<dbReference type="EMBL" id="QGMG01000012">
    <property type="protein sequence ID" value="TVY59145.1"/>
    <property type="molecule type" value="Genomic_DNA"/>
</dbReference>
<dbReference type="AlphaFoldDB" id="A0A7D8YY43"/>
<comment type="caution">
    <text evidence="2">The sequence shown here is derived from an EMBL/GenBank/DDBJ whole genome shotgun (WGS) entry which is preliminary data.</text>
</comment>
<proteinExistence type="predicted"/>
<keyword evidence="1" id="KW-0812">Transmembrane</keyword>
<evidence type="ECO:0000256" key="1">
    <source>
        <dbReference type="SAM" id="Phobius"/>
    </source>
</evidence>